<dbReference type="STRING" id="1128970.SAMN04487935_2267"/>
<keyword evidence="3" id="KW-1185">Reference proteome</keyword>
<sequence length="146" mass="16523">MMKNALNNVTKILVFLTIAVHLMFFLIEAIFWMQPEVYNRLLYFIENPVALDYPLQALVLKKLFINQGFYNLFLAIAGLNGLQLLKKGKYETGSALILFLCFSATVAGIVLACSTKAYILAFFQTMPGATAFARLYPLYRNEMSKS</sequence>
<name>A0A1G8YDT7_9FLAO</name>
<gene>
    <name evidence="2" type="ORF">SAMN04487935_2267</name>
</gene>
<dbReference type="Pfam" id="PF06993">
    <property type="entry name" value="DUF1304"/>
    <property type="match status" value="1"/>
</dbReference>
<reference evidence="2 3" key="1">
    <citation type="submission" date="2016-10" db="EMBL/GenBank/DDBJ databases">
        <authorList>
            <person name="de Groot N.N."/>
        </authorList>
    </citation>
    <scope>NUCLEOTIDE SEQUENCE [LARGE SCALE GENOMIC DNA]</scope>
    <source>
        <strain evidence="2 3">CGMCC 1.10076</strain>
    </source>
</reference>
<feature type="transmembrane region" description="Helical" evidence="1">
    <location>
        <begin position="94"/>
        <end position="112"/>
    </location>
</feature>
<dbReference type="AlphaFoldDB" id="A0A1G8YDT7"/>
<dbReference type="InterPro" id="IPR009732">
    <property type="entry name" value="DUF1304"/>
</dbReference>
<organism evidence="2 3">
    <name type="scientific">Flavobacterium noncentrifugens</name>
    <dbReference type="NCBI Taxonomy" id="1128970"/>
    <lineage>
        <taxon>Bacteria</taxon>
        <taxon>Pseudomonadati</taxon>
        <taxon>Bacteroidota</taxon>
        <taxon>Flavobacteriia</taxon>
        <taxon>Flavobacteriales</taxon>
        <taxon>Flavobacteriaceae</taxon>
        <taxon>Flavobacterium</taxon>
    </lineage>
</organism>
<dbReference type="EMBL" id="FNEZ01000003">
    <property type="protein sequence ID" value="SDK00220.1"/>
    <property type="molecule type" value="Genomic_DNA"/>
</dbReference>
<protein>
    <submittedName>
        <fullName evidence="2">Putative membrane protein</fullName>
    </submittedName>
</protein>
<evidence type="ECO:0000256" key="1">
    <source>
        <dbReference type="SAM" id="Phobius"/>
    </source>
</evidence>
<dbReference type="Proteomes" id="UP000199580">
    <property type="component" value="Unassembled WGS sequence"/>
</dbReference>
<keyword evidence="1" id="KW-0812">Transmembrane</keyword>
<evidence type="ECO:0000313" key="2">
    <source>
        <dbReference type="EMBL" id="SDK00220.1"/>
    </source>
</evidence>
<accession>A0A1G8YDT7</accession>
<feature type="transmembrane region" description="Helical" evidence="1">
    <location>
        <begin position="118"/>
        <end position="136"/>
    </location>
</feature>
<evidence type="ECO:0000313" key="3">
    <source>
        <dbReference type="Proteomes" id="UP000199580"/>
    </source>
</evidence>
<feature type="transmembrane region" description="Helical" evidence="1">
    <location>
        <begin position="63"/>
        <end position="82"/>
    </location>
</feature>
<proteinExistence type="predicted"/>
<feature type="transmembrane region" description="Helical" evidence="1">
    <location>
        <begin position="12"/>
        <end position="33"/>
    </location>
</feature>
<keyword evidence="1" id="KW-0472">Membrane</keyword>
<keyword evidence="1" id="KW-1133">Transmembrane helix</keyword>